<keyword evidence="2" id="KW-1185">Reference proteome</keyword>
<name>A0ABU5EKB1_9FLAO</name>
<protein>
    <recommendedName>
        <fullName evidence="3">Lipoprotein</fullName>
    </recommendedName>
</protein>
<evidence type="ECO:0008006" key="3">
    <source>
        <dbReference type="Google" id="ProtNLM"/>
    </source>
</evidence>
<evidence type="ECO:0000313" key="1">
    <source>
        <dbReference type="EMBL" id="MDY2586821.1"/>
    </source>
</evidence>
<dbReference type="RefSeq" id="WP_320555195.1">
    <property type="nucleotide sequence ID" value="NZ_JAXDAE010000004.1"/>
</dbReference>
<dbReference type="EMBL" id="JAXDAE010000004">
    <property type="protein sequence ID" value="MDY2586821.1"/>
    <property type="molecule type" value="Genomic_DNA"/>
</dbReference>
<dbReference type="Proteomes" id="UP001285855">
    <property type="component" value="Unassembled WGS sequence"/>
</dbReference>
<proteinExistence type="predicted"/>
<reference evidence="1 2" key="1">
    <citation type="submission" date="2023-11" db="EMBL/GenBank/DDBJ databases">
        <title>Winogradskyella pelagius sp. nov., isolated from coastal sediment.</title>
        <authorList>
            <person name="Li F."/>
        </authorList>
    </citation>
    <scope>NUCLEOTIDE SEQUENCE [LARGE SCALE GENOMIC DNA]</scope>
    <source>
        <strain evidence="1 2">KCTC 23502</strain>
    </source>
</reference>
<evidence type="ECO:0000313" key="2">
    <source>
        <dbReference type="Proteomes" id="UP001285855"/>
    </source>
</evidence>
<sequence>MQKYIVISVILLSVFVFNSCQNKTSENIKIDTSKEIKSPNEESVASEEKESSDPGFAIQSVDDELAHKIKNYLTSKFLKEADLRSIPKEERKFQLYKIDLNSDGKNEVFVNFLTSYFCGSGGCTILLLSNDLEPITKFTVTRTPLFAEQTIKNGWRILLTRSEGELKELTYNNGAYPSNPSMLEKAPYDAPSGHSEIMFDENFSKPKTYEF</sequence>
<comment type="caution">
    <text evidence="1">The sequence shown here is derived from an EMBL/GenBank/DDBJ whole genome shotgun (WGS) entry which is preliminary data.</text>
</comment>
<accession>A0ABU5EKB1</accession>
<organism evidence="1 2">
    <name type="scientific">Winogradskyella aquimaris</name>
    <dbReference type="NCBI Taxonomy" id="864074"/>
    <lineage>
        <taxon>Bacteria</taxon>
        <taxon>Pseudomonadati</taxon>
        <taxon>Bacteroidota</taxon>
        <taxon>Flavobacteriia</taxon>
        <taxon>Flavobacteriales</taxon>
        <taxon>Flavobacteriaceae</taxon>
        <taxon>Winogradskyella</taxon>
    </lineage>
</organism>
<gene>
    <name evidence="1" type="ORF">SNF14_05685</name>
</gene>